<evidence type="ECO:0000313" key="2">
    <source>
        <dbReference type="EMBL" id="UZW76349.1"/>
    </source>
</evidence>
<accession>A0A9E8HV71</accession>
<dbReference type="RefSeq" id="WP_267267841.1">
    <property type="nucleotide sequence ID" value="NZ_CP101527.1"/>
</dbReference>
<evidence type="ECO:0000259" key="1">
    <source>
        <dbReference type="Pfam" id="PF14300"/>
    </source>
</evidence>
<dbReference type="InterPro" id="IPR025402">
    <property type="entry name" value="DMP19_C"/>
</dbReference>
<dbReference type="Proteomes" id="UP001164472">
    <property type="component" value="Chromosome"/>
</dbReference>
<dbReference type="AlphaFoldDB" id="A0A9E8HV71"/>
<proteinExistence type="predicted"/>
<gene>
    <name evidence="2" type="ORF">NNL22_07120</name>
</gene>
<protein>
    <submittedName>
        <fullName evidence="2">DMP19 family protein</fullName>
    </submittedName>
</protein>
<dbReference type="Pfam" id="PF14300">
    <property type="entry name" value="DMP19"/>
    <property type="match status" value="1"/>
</dbReference>
<feature type="domain" description="DNA mimic protein DMP19 C-terminal" evidence="1">
    <location>
        <begin position="82"/>
        <end position="195"/>
    </location>
</feature>
<organism evidence="2 3">
    <name type="scientific">Alkalimarinus sediminis</name>
    <dbReference type="NCBI Taxonomy" id="1632866"/>
    <lineage>
        <taxon>Bacteria</taxon>
        <taxon>Pseudomonadati</taxon>
        <taxon>Pseudomonadota</taxon>
        <taxon>Gammaproteobacteria</taxon>
        <taxon>Alteromonadales</taxon>
        <taxon>Alteromonadaceae</taxon>
        <taxon>Alkalimarinus</taxon>
    </lineage>
</organism>
<dbReference type="Gene3D" id="1.20.1420.60">
    <property type="match status" value="1"/>
</dbReference>
<dbReference type="KEGG" id="asem:NNL22_07120"/>
<name>A0A9E8HV71_9ALTE</name>
<keyword evidence="3" id="KW-1185">Reference proteome</keyword>
<reference evidence="2" key="1">
    <citation type="submission" date="2022-07" db="EMBL/GenBank/DDBJ databases">
        <title>Alkalimarinus sp. nov., isolated from gut of a Alitta virens.</title>
        <authorList>
            <person name="Yang A.I."/>
            <person name="Shin N.-R."/>
        </authorList>
    </citation>
    <scope>NUCLEOTIDE SEQUENCE</scope>
    <source>
        <strain evidence="2">FA028</strain>
    </source>
</reference>
<evidence type="ECO:0000313" key="3">
    <source>
        <dbReference type="Proteomes" id="UP001164472"/>
    </source>
</evidence>
<sequence>MPNTTRLRHSIFVTCVRGVKPNMKNLLLSLSLLVSQFALGEGMDELIQKLENKQIEEWAFNYEFYEKIHGKVNPDVWPNYSSLNIAERYVALILDLEGQVNNGGFDQYYFNSYGDNAAEAVMALRAIGANSVAKMLVESFSVFPNSKPSPDRWVRQAQLEKIGESGNEKLSKLDDQFYEYPDNINALLSAYIISNRAQFE</sequence>
<dbReference type="EMBL" id="CP101527">
    <property type="protein sequence ID" value="UZW76349.1"/>
    <property type="molecule type" value="Genomic_DNA"/>
</dbReference>